<dbReference type="AlphaFoldDB" id="A0AA88NVP5"/>
<gene>
    <name evidence="2" type="ORF">Q7C36_002172</name>
</gene>
<evidence type="ECO:0000313" key="2">
    <source>
        <dbReference type="EMBL" id="KAK2866116.1"/>
    </source>
</evidence>
<organism evidence="2 3">
    <name type="scientific">Tachysurus vachellii</name>
    <name type="common">Darkbarbel catfish</name>
    <name type="synonym">Pelteobagrus vachellii</name>
    <dbReference type="NCBI Taxonomy" id="175792"/>
    <lineage>
        <taxon>Eukaryota</taxon>
        <taxon>Metazoa</taxon>
        <taxon>Chordata</taxon>
        <taxon>Craniata</taxon>
        <taxon>Vertebrata</taxon>
        <taxon>Euteleostomi</taxon>
        <taxon>Actinopterygii</taxon>
        <taxon>Neopterygii</taxon>
        <taxon>Teleostei</taxon>
        <taxon>Ostariophysi</taxon>
        <taxon>Siluriformes</taxon>
        <taxon>Bagridae</taxon>
        <taxon>Tachysurus</taxon>
    </lineage>
</organism>
<proteinExistence type="predicted"/>
<keyword evidence="1" id="KW-0732">Signal</keyword>
<dbReference type="Proteomes" id="UP001187315">
    <property type="component" value="Unassembled WGS sequence"/>
</dbReference>
<dbReference type="EMBL" id="JAVHJS010000002">
    <property type="protein sequence ID" value="KAK2866116.1"/>
    <property type="molecule type" value="Genomic_DNA"/>
</dbReference>
<evidence type="ECO:0000313" key="3">
    <source>
        <dbReference type="Proteomes" id="UP001187315"/>
    </source>
</evidence>
<protein>
    <submittedName>
        <fullName evidence="2">Uncharacterized protein</fullName>
    </submittedName>
</protein>
<feature type="chain" id="PRO_5041682149" evidence="1">
    <location>
        <begin position="22"/>
        <end position="103"/>
    </location>
</feature>
<accession>A0AA88NVP5</accession>
<sequence>MCVTSLPLFAILLAVISHSFGSPVAHEYRRDTGVVLMRADNPDPGYAVGWRLLGRFIWRRNAKLKPDGGKSSGWENVLCRLSDLERGMGAYSISSMLPHLICA</sequence>
<comment type="caution">
    <text evidence="2">The sequence shown here is derived from an EMBL/GenBank/DDBJ whole genome shotgun (WGS) entry which is preliminary data.</text>
</comment>
<feature type="signal peptide" evidence="1">
    <location>
        <begin position="1"/>
        <end position="21"/>
    </location>
</feature>
<keyword evidence="3" id="KW-1185">Reference proteome</keyword>
<name>A0AA88NVP5_TACVA</name>
<reference evidence="2" key="1">
    <citation type="submission" date="2023-08" db="EMBL/GenBank/DDBJ databases">
        <title>Pelteobagrus vachellii genome.</title>
        <authorList>
            <person name="Liu H."/>
        </authorList>
    </citation>
    <scope>NUCLEOTIDE SEQUENCE</scope>
    <source>
        <strain evidence="2">PRFRI_2022a</strain>
        <tissue evidence="2">Muscle</tissue>
    </source>
</reference>
<evidence type="ECO:0000256" key="1">
    <source>
        <dbReference type="SAM" id="SignalP"/>
    </source>
</evidence>